<evidence type="ECO:0000313" key="2">
    <source>
        <dbReference type="Proteomes" id="UP000315295"/>
    </source>
</evidence>
<name>A0A540MV07_MALBA</name>
<sequence>MFTLILVLPFCTRVGQDFYLPFVHASLIALHRLLLDLFSRRFPPFHFSNNSLLLTSIPFALQSCLLSLSDLAMFV</sequence>
<dbReference type="AlphaFoldDB" id="A0A540MV07"/>
<dbReference type="EMBL" id="VIEB01000172">
    <property type="protein sequence ID" value="TQE02598.1"/>
    <property type="molecule type" value="Genomic_DNA"/>
</dbReference>
<reference evidence="1 2" key="1">
    <citation type="journal article" date="2019" name="G3 (Bethesda)">
        <title>Sequencing of a Wild Apple (Malus baccata) Genome Unravels the Differences Between Cultivated and Wild Apple Species Regarding Disease Resistance and Cold Tolerance.</title>
        <authorList>
            <person name="Chen X."/>
        </authorList>
    </citation>
    <scope>NUCLEOTIDE SEQUENCE [LARGE SCALE GENOMIC DNA]</scope>
    <source>
        <strain evidence="2">cv. Shandingzi</strain>
        <tissue evidence="1">Leaves</tissue>
    </source>
</reference>
<protein>
    <submittedName>
        <fullName evidence="1">Uncharacterized protein</fullName>
    </submittedName>
</protein>
<proteinExistence type="predicted"/>
<accession>A0A540MV07</accession>
<gene>
    <name evidence="1" type="ORF">C1H46_011754</name>
</gene>
<organism evidence="1 2">
    <name type="scientific">Malus baccata</name>
    <name type="common">Siberian crab apple</name>
    <name type="synonym">Pyrus baccata</name>
    <dbReference type="NCBI Taxonomy" id="106549"/>
    <lineage>
        <taxon>Eukaryota</taxon>
        <taxon>Viridiplantae</taxon>
        <taxon>Streptophyta</taxon>
        <taxon>Embryophyta</taxon>
        <taxon>Tracheophyta</taxon>
        <taxon>Spermatophyta</taxon>
        <taxon>Magnoliopsida</taxon>
        <taxon>eudicotyledons</taxon>
        <taxon>Gunneridae</taxon>
        <taxon>Pentapetalae</taxon>
        <taxon>rosids</taxon>
        <taxon>fabids</taxon>
        <taxon>Rosales</taxon>
        <taxon>Rosaceae</taxon>
        <taxon>Amygdaloideae</taxon>
        <taxon>Maleae</taxon>
        <taxon>Malus</taxon>
    </lineage>
</organism>
<comment type="caution">
    <text evidence="1">The sequence shown here is derived from an EMBL/GenBank/DDBJ whole genome shotgun (WGS) entry which is preliminary data.</text>
</comment>
<keyword evidence="2" id="KW-1185">Reference proteome</keyword>
<dbReference type="Proteomes" id="UP000315295">
    <property type="component" value="Unassembled WGS sequence"/>
</dbReference>
<evidence type="ECO:0000313" key="1">
    <source>
        <dbReference type="EMBL" id="TQE02598.1"/>
    </source>
</evidence>